<evidence type="ECO:0008006" key="3">
    <source>
        <dbReference type="Google" id="ProtNLM"/>
    </source>
</evidence>
<dbReference type="EMBL" id="CABMJJ010000009">
    <property type="protein sequence ID" value="VVC03826.1"/>
    <property type="molecule type" value="Genomic_DNA"/>
</dbReference>
<gene>
    <name evidence="1" type="ORF">LFW2832_00564</name>
</gene>
<dbReference type="Proteomes" id="UP000789941">
    <property type="component" value="Unassembled WGS sequence"/>
</dbReference>
<protein>
    <recommendedName>
        <fullName evidence="3">Methyltransferase type 11 domain-containing protein</fullName>
    </recommendedName>
</protein>
<dbReference type="SUPFAM" id="SSF53335">
    <property type="entry name" value="S-adenosyl-L-methionine-dependent methyltransferases"/>
    <property type="match status" value="1"/>
</dbReference>
<dbReference type="InterPro" id="IPR029063">
    <property type="entry name" value="SAM-dependent_MTases_sf"/>
</dbReference>
<proteinExistence type="predicted"/>
<comment type="caution">
    <text evidence="1">The sequence shown here is derived from an EMBL/GenBank/DDBJ whole genome shotgun (WGS) entry which is preliminary data.</text>
</comment>
<accession>A0A5E4LVF0</accession>
<evidence type="ECO:0000313" key="1">
    <source>
        <dbReference type="EMBL" id="VVC03826.1"/>
    </source>
</evidence>
<dbReference type="Gene3D" id="3.40.50.150">
    <property type="entry name" value="Vaccinia Virus protein VP39"/>
    <property type="match status" value="1"/>
</dbReference>
<sequence length="273" mass="30401">MVNANRQFVEVKTRLIKMELPKGLRDLVLSDRYMPKPVTPVVVEIPETRKDWVWASALSAFNAAMHGDPEAADRLARKVLRFEHTPGLDFYGNSSMQSGATGLWGQYACNSWQFGDIREFHEISLRVSSLVHGPSIDLASGKSEYYTPDVAVDGSKAMLLRNAALVRLLGNLNSVSSGARLPFSSHFRTVTMLLGEKYLDNPASVYAEAYRVMDPGGSIFLVEGQRAYPLLKKRNHDPLRIKAELHEAGFTGVVCADICDGAFQLFRGRKFVY</sequence>
<name>A0A5E4LVF0_9ARCH</name>
<evidence type="ECO:0000313" key="2">
    <source>
        <dbReference type="Proteomes" id="UP000789941"/>
    </source>
</evidence>
<reference evidence="1 2" key="1">
    <citation type="submission" date="2019-08" db="EMBL/GenBank/DDBJ databases">
        <authorList>
            <person name="Vazquez-Campos X."/>
        </authorList>
    </citation>
    <scope>NUCLEOTIDE SEQUENCE [LARGE SCALE GENOMIC DNA]</scope>
    <source>
        <strain evidence="1">LFW-283_2</strain>
    </source>
</reference>
<dbReference type="AlphaFoldDB" id="A0A5E4LVF0"/>
<organism evidence="1 2">
    <name type="scientific">Candidatus Bilamarchaeum dharawalense</name>
    <dbReference type="NCBI Taxonomy" id="2885759"/>
    <lineage>
        <taxon>Archaea</taxon>
        <taxon>Candidatus Micrarchaeota</taxon>
        <taxon>Candidatus Micrarchaeia</taxon>
        <taxon>Candidatus Anstonellales</taxon>
        <taxon>Candidatus Bilamarchaeaceae</taxon>
        <taxon>Candidatus Bilamarchaeum</taxon>
    </lineage>
</organism>